<dbReference type="SUPFAM" id="SSF81624">
    <property type="entry name" value="N-terminal domain of MutM-like DNA repair proteins"/>
    <property type="match status" value="1"/>
</dbReference>
<reference evidence="2 3" key="1">
    <citation type="submission" date="2019-11" db="EMBL/GenBank/DDBJ databases">
        <title>Acidiferrimicrobium australis gen. nov., sp. nov., an acidophilic and obligately heterotrophic, member of the Actinobacteria that catalyses dissimilatory oxido- reduction of iron isolated from metal-rich acidic water in Chile.</title>
        <authorList>
            <person name="Gonzalez D."/>
            <person name="Huber K."/>
            <person name="Hedrich S."/>
            <person name="Rojas-Villalobos C."/>
            <person name="Quatrini R."/>
            <person name="Dinamarca M.A."/>
            <person name="Schwarz A."/>
            <person name="Canales C."/>
            <person name="Nancucheo I."/>
        </authorList>
    </citation>
    <scope>NUCLEOTIDE SEQUENCE [LARGE SCALE GENOMIC DNA]</scope>
    <source>
        <strain evidence="2 3">USS-CCA1</strain>
    </source>
</reference>
<dbReference type="CDD" id="cd08971">
    <property type="entry name" value="AcNei2_N"/>
    <property type="match status" value="1"/>
</dbReference>
<proteinExistence type="predicted"/>
<name>A0ABW9QNA8_9ACTN</name>
<evidence type="ECO:0000313" key="3">
    <source>
        <dbReference type="Proteomes" id="UP000437736"/>
    </source>
</evidence>
<keyword evidence="3" id="KW-1185">Reference proteome</keyword>
<protein>
    <submittedName>
        <fullName evidence="2">Fpg/Nei family DNA glycosylase</fullName>
    </submittedName>
</protein>
<gene>
    <name evidence="2" type="ORF">GHK86_00240</name>
</gene>
<dbReference type="PROSITE" id="PS51068">
    <property type="entry name" value="FPG_CAT"/>
    <property type="match status" value="1"/>
</dbReference>
<evidence type="ECO:0000313" key="2">
    <source>
        <dbReference type="EMBL" id="MST31159.1"/>
    </source>
</evidence>
<dbReference type="Pfam" id="PF01149">
    <property type="entry name" value="Fapy_DNA_glyco"/>
    <property type="match status" value="1"/>
</dbReference>
<feature type="domain" description="Formamidopyrimidine-DNA glycosylase catalytic" evidence="1">
    <location>
        <begin position="2"/>
        <end position="117"/>
    </location>
</feature>
<dbReference type="Gene3D" id="3.20.190.10">
    <property type="entry name" value="MutM-like, N-terminal"/>
    <property type="match status" value="1"/>
</dbReference>
<dbReference type="EMBL" id="WJHE01000011">
    <property type="protein sequence ID" value="MST31159.1"/>
    <property type="molecule type" value="Genomic_DNA"/>
</dbReference>
<sequence length="118" mass="13193">MPEGDTIFRTAASLRRWIGGREVTAARCVRLGVDLAPLVGQRVEAVDARAKHLLIHFSGGRTLHTHMRMTGSWHVYPTGERWRKPAHQARVVLECGARTAVCFNAPVIELLDERALRS</sequence>
<dbReference type="PANTHER" id="PTHR42697:SF1">
    <property type="entry name" value="ENDONUCLEASE 8"/>
    <property type="match status" value="1"/>
</dbReference>
<feature type="non-terminal residue" evidence="2">
    <location>
        <position position="118"/>
    </location>
</feature>
<organism evidence="2 3">
    <name type="scientific">Acidiferrimicrobium australe</name>
    <dbReference type="NCBI Taxonomy" id="2664430"/>
    <lineage>
        <taxon>Bacteria</taxon>
        <taxon>Bacillati</taxon>
        <taxon>Actinomycetota</taxon>
        <taxon>Acidimicrobiia</taxon>
        <taxon>Acidimicrobiales</taxon>
        <taxon>Acidimicrobiaceae</taxon>
        <taxon>Acidiferrimicrobium</taxon>
    </lineage>
</organism>
<comment type="caution">
    <text evidence="2">The sequence shown here is derived from an EMBL/GenBank/DDBJ whole genome shotgun (WGS) entry which is preliminary data.</text>
</comment>
<dbReference type="SMART" id="SM00898">
    <property type="entry name" value="Fapy_DNA_glyco"/>
    <property type="match status" value="1"/>
</dbReference>
<evidence type="ECO:0000259" key="1">
    <source>
        <dbReference type="PROSITE" id="PS51068"/>
    </source>
</evidence>
<dbReference type="InterPro" id="IPR012319">
    <property type="entry name" value="FPG_cat"/>
</dbReference>
<dbReference type="InterPro" id="IPR044090">
    <property type="entry name" value="Nei2_N"/>
</dbReference>
<accession>A0ABW9QNA8</accession>
<dbReference type="Proteomes" id="UP000437736">
    <property type="component" value="Unassembled WGS sequence"/>
</dbReference>
<dbReference type="PANTHER" id="PTHR42697">
    <property type="entry name" value="ENDONUCLEASE 8"/>
    <property type="match status" value="1"/>
</dbReference>
<dbReference type="InterPro" id="IPR035937">
    <property type="entry name" value="FPG_N"/>
</dbReference>